<name>A0ABR3LAN2_9TELE</name>
<evidence type="ECO:0000313" key="2">
    <source>
        <dbReference type="Proteomes" id="UP001558613"/>
    </source>
</evidence>
<reference evidence="1 2" key="1">
    <citation type="submission" date="2023-09" db="EMBL/GenBank/DDBJ databases">
        <authorList>
            <person name="Wang M."/>
        </authorList>
    </citation>
    <scope>NUCLEOTIDE SEQUENCE [LARGE SCALE GENOMIC DNA]</scope>
    <source>
        <strain evidence="1">GT-2023</strain>
        <tissue evidence="1">Liver</tissue>
    </source>
</reference>
<gene>
    <name evidence="1" type="ORF">QQF64_020425</name>
</gene>
<accession>A0ABR3LAN2</accession>
<dbReference type="EMBL" id="JAYMGO010000023">
    <property type="protein sequence ID" value="KAL1249420.1"/>
    <property type="molecule type" value="Genomic_DNA"/>
</dbReference>
<dbReference type="Proteomes" id="UP001558613">
    <property type="component" value="Unassembled WGS sequence"/>
</dbReference>
<proteinExistence type="predicted"/>
<sequence length="151" mass="17595">MTKVIDRLCDLSSLTCLTYKALQFPLRSRHVLELLKLLVSKSLSRTLEKYQEIKAHFMEFMQKILDSHHTELAPPVDCRDILRFIWYKDDDPAEEVVDYRMRVHVFGNSPSPAVAIYGLRKVAQEGKRLCPKVIPNCRSTVSSIHWVSWHL</sequence>
<dbReference type="PANTHER" id="PTHR47331:SF6">
    <property type="entry name" value="DOUBLECORTIN DOMAIN-CONTAINING PROTEIN"/>
    <property type="match status" value="1"/>
</dbReference>
<evidence type="ECO:0000313" key="1">
    <source>
        <dbReference type="EMBL" id="KAL1249420.1"/>
    </source>
</evidence>
<dbReference type="PANTHER" id="PTHR47331">
    <property type="entry name" value="PHD-TYPE DOMAIN-CONTAINING PROTEIN"/>
    <property type="match status" value="1"/>
</dbReference>
<comment type="caution">
    <text evidence="1">The sequence shown here is derived from an EMBL/GenBank/DDBJ whole genome shotgun (WGS) entry which is preliminary data.</text>
</comment>
<protein>
    <submittedName>
        <fullName evidence="1">Uncharacterized protein</fullName>
    </submittedName>
</protein>
<organism evidence="1 2">
    <name type="scientific">Cirrhinus molitorella</name>
    <name type="common">mud carp</name>
    <dbReference type="NCBI Taxonomy" id="172907"/>
    <lineage>
        <taxon>Eukaryota</taxon>
        <taxon>Metazoa</taxon>
        <taxon>Chordata</taxon>
        <taxon>Craniata</taxon>
        <taxon>Vertebrata</taxon>
        <taxon>Euteleostomi</taxon>
        <taxon>Actinopterygii</taxon>
        <taxon>Neopterygii</taxon>
        <taxon>Teleostei</taxon>
        <taxon>Ostariophysi</taxon>
        <taxon>Cypriniformes</taxon>
        <taxon>Cyprinidae</taxon>
        <taxon>Labeoninae</taxon>
        <taxon>Labeonini</taxon>
        <taxon>Cirrhinus</taxon>
    </lineage>
</organism>
<keyword evidence="2" id="KW-1185">Reference proteome</keyword>